<evidence type="ECO:0000313" key="2">
    <source>
        <dbReference type="Proteomes" id="UP000663836"/>
    </source>
</evidence>
<dbReference type="Proteomes" id="UP000663836">
    <property type="component" value="Unassembled WGS sequence"/>
</dbReference>
<dbReference type="GO" id="GO:0005886">
    <property type="term" value="C:plasma membrane"/>
    <property type="evidence" value="ECO:0007669"/>
    <property type="project" value="TreeGrafter"/>
</dbReference>
<comment type="caution">
    <text evidence="1">The sequence shown here is derived from an EMBL/GenBank/DDBJ whole genome shotgun (WGS) entry which is preliminary data.</text>
</comment>
<dbReference type="GO" id="GO:0033188">
    <property type="term" value="F:sphingomyelin synthase activity"/>
    <property type="evidence" value="ECO:0007669"/>
    <property type="project" value="TreeGrafter"/>
</dbReference>
<dbReference type="GO" id="GO:0005789">
    <property type="term" value="C:endoplasmic reticulum membrane"/>
    <property type="evidence" value="ECO:0007669"/>
    <property type="project" value="TreeGrafter"/>
</dbReference>
<dbReference type="GO" id="GO:0047493">
    <property type="term" value="F:ceramide cholinephosphotransferase activity"/>
    <property type="evidence" value="ECO:0007669"/>
    <property type="project" value="TreeGrafter"/>
</dbReference>
<dbReference type="GO" id="GO:0000139">
    <property type="term" value="C:Golgi membrane"/>
    <property type="evidence" value="ECO:0007669"/>
    <property type="project" value="TreeGrafter"/>
</dbReference>
<sequence length="163" mass="19389">MKEDDVKQALLAIERLIDVKKLWYRIQQQNYFDNIITHNYSSLLPTHLFESNIHNRIWTSFIMVVVHNRVSNVQKYSSLSDLFLDNIPHIYFLDLVKQYFFQRSITMLVTSLSKYSTSEEILSRYIQIFLFPRLSIEEVRSCGDHMFSGYTVILTLLNHCITE</sequence>
<dbReference type="InterPro" id="IPR045221">
    <property type="entry name" value="Sphingomyelin_synth-like"/>
</dbReference>
<proteinExistence type="predicted"/>
<dbReference type="PANTHER" id="PTHR21290:SF25">
    <property type="entry name" value="SPHINGOMYELIN SYNTHASE-RELATED PROTEIN 1"/>
    <property type="match status" value="1"/>
</dbReference>
<dbReference type="GO" id="GO:0046513">
    <property type="term" value="P:ceramide biosynthetic process"/>
    <property type="evidence" value="ECO:0007669"/>
    <property type="project" value="TreeGrafter"/>
</dbReference>
<accession>A0A818Z3H7</accession>
<name>A0A818Z3H7_9BILA</name>
<dbReference type="PANTHER" id="PTHR21290">
    <property type="entry name" value="SPHINGOMYELIN SYNTHETASE"/>
    <property type="match status" value="1"/>
</dbReference>
<protein>
    <submittedName>
        <fullName evidence="1">Uncharacterized protein</fullName>
    </submittedName>
</protein>
<evidence type="ECO:0000313" key="1">
    <source>
        <dbReference type="EMBL" id="CAF3764182.1"/>
    </source>
</evidence>
<organism evidence="1 2">
    <name type="scientific">Rotaria sordida</name>
    <dbReference type="NCBI Taxonomy" id="392033"/>
    <lineage>
        <taxon>Eukaryota</taxon>
        <taxon>Metazoa</taxon>
        <taxon>Spiralia</taxon>
        <taxon>Gnathifera</taxon>
        <taxon>Rotifera</taxon>
        <taxon>Eurotatoria</taxon>
        <taxon>Bdelloidea</taxon>
        <taxon>Philodinida</taxon>
        <taxon>Philodinidae</taxon>
        <taxon>Rotaria</taxon>
    </lineage>
</organism>
<gene>
    <name evidence="1" type="ORF">JBS370_LOCUS13304</name>
</gene>
<reference evidence="1" key="1">
    <citation type="submission" date="2021-02" db="EMBL/GenBank/DDBJ databases">
        <authorList>
            <person name="Nowell W R."/>
        </authorList>
    </citation>
    <scope>NUCLEOTIDE SEQUENCE</scope>
</reference>
<dbReference type="EMBL" id="CAJOBD010001133">
    <property type="protein sequence ID" value="CAF3764182.1"/>
    <property type="molecule type" value="Genomic_DNA"/>
</dbReference>
<dbReference type="AlphaFoldDB" id="A0A818Z3H7"/>